<dbReference type="SUPFAM" id="SSF51430">
    <property type="entry name" value="NAD(P)-linked oxidoreductase"/>
    <property type="match status" value="1"/>
</dbReference>
<dbReference type="EMBL" id="LMXB01000072">
    <property type="protein sequence ID" value="KUO17758.1"/>
    <property type="molecule type" value="Genomic_DNA"/>
</dbReference>
<dbReference type="Pfam" id="PF00248">
    <property type="entry name" value="Aldo_ket_red"/>
    <property type="match status" value="1"/>
</dbReference>
<keyword evidence="5" id="KW-1185">Reference proteome</keyword>
<evidence type="ECO:0000313" key="5">
    <source>
        <dbReference type="Proteomes" id="UP000053260"/>
    </source>
</evidence>
<accession>A0A101UVQ5</accession>
<feature type="domain" description="NADP-dependent oxidoreductase" evidence="3">
    <location>
        <begin position="6"/>
        <end position="70"/>
    </location>
</feature>
<keyword evidence="1" id="KW-0560">Oxidoreductase</keyword>
<feature type="region of interest" description="Disordered" evidence="2">
    <location>
        <begin position="69"/>
        <end position="90"/>
    </location>
</feature>
<reference evidence="4 5" key="1">
    <citation type="submission" date="2015-10" db="EMBL/GenBank/DDBJ databases">
        <title>Draft genome sequence of Streptomyces sp. RV15, isolated from a marine sponge.</title>
        <authorList>
            <person name="Ruckert C."/>
            <person name="Abdelmohsen U.R."/>
            <person name="Winkler A."/>
            <person name="Hentschel U."/>
            <person name="Kalinowski J."/>
            <person name="Kampfer P."/>
            <person name="Glaeser S."/>
        </authorList>
    </citation>
    <scope>NUCLEOTIDE SEQUENCE [LARGE SCALE GENOMIC DNA]</scope>
    <source>
        <strain evidence="4 5">RV15</strain>
    </source>
</reference>
<dbReference type="InterPro" id="IPR023210">
    <property type="entry name" value="NADP_OxRdtase_dom"/>
</dbReference>
<name>A0A101UVQ5_9ACTN</name>
<dbReference type="AlphaFoldDB" id="A0A101UVQ5"/>
<dbReference type="InterPro" id="IPR036812">
    <property type="entry name" value="NAD(P)_OxRdtase_dom_sf"/>
</dbReference>
<dbReference type="STRING" id="909626.AQJ91_29070"/>
<sequence>MGMSHGYTGAATDEAESLRTIDRALGLGVTYIDTAEIYGPYTNEELVGRALKGRRDQVVVATKFGLISHPGVGPGTPDSSPDQRAAGAGG</sequence>
<evidence type="ECO:0000256" key="2">
    <source>
        <dbReference type="SAM" id="MobiDB-lite"/>
    </source>
</evidence>
<gene>
    <name evidence="4" type="ORF">AQJ91_29070</name>
</gene>
<dbReference type="GO" id="GO:0016491">
    <property type="term" value="F:oxidoreductase activity"/>
    <property type="evidence" value="ECO:0007669"/>
    <property type="project" value="UniProtKB-KW"/>
</dbReference>
<evidence type="ECO:0000259" key="3">
    <source>
        <dbReference type="Pfam" id="PF00248"/>
    </source>
</evidence>
<comment type="caution">
    <text evidence="4">The sequence shown here is derived from an EMBL/GenBank/DDBJ whole genome shotgun (WGS) entry which is preliminary data.</text>
</comment>
<protein>
    <recommendedName>
        <fullName evidence="3">NADP-dependent oxidoreductase domain-containing protein</fullName>
    </recommendedName>
</protein>
<evidence type="ECO:0000313" key="4">
    <source>
        <dbReference type="EMBL" id="KUO17758.1"/>
    </source>
</evidence>
<dbReference type="InterPro" id="IPR050791">
    <property type="entry name" value="Aldo-Keto_reductase"/>
</dbReference>
<dbReference type="Proteomes" id="UP000053260">
    <property type="component" value="Unassembled WGS sequence"/>
</dbReference>
<organism evidence="4 5">
    <name type="scientific">Streptomyces dysideae</name>
    <dbReference type="NCBI Taxonomy" id="909626"/>
    <lineage>
        <taxon>Bacteria</taxon>
        <taxon>Bacillati</taxon>
        <taxon>Actinomycetota</taxon>
        <taxon>Actinomycetes</taxon>
        <taxon>Kitasatosporales</taxon>
        <taxon>Streptomycetaceae</taxon>
        <taxon>Streptomyces</taxon>
    </lineage>
</organism>
<dbReference type="PANTHER" id="PTHR43625:SF40">
    <property type="entry name" value="ALDO-KETO REDUCTASE YAKC [NADP(+)]"/>
    <property type="match status" value="1"/>
</dbReference>
<dbReference type="GO" id="GO:0005737">
    <property type="term" value="C:cytoplasm"/>
    <property type="evidence" value="ECO:0007669"/>
    <property type="project" value="TreeGrafter"/>
</dbReference>
<evidence type="ECO:0000256" key="1">
    <source>
        <dbReference type="ARBA" id="ARBA00023002"/>
    </source>
</evidence>
<dbReference type="Gene3D" id="3.20.20.100">
    <property type="entry name" value="NADP-dependent oxidoreductase domain"/>
    <property type="match status" value="1"/>
</dbReference>
<dbReference type="PANTHER" id="PTHR43625">
    <property type="entry name" value="AFLATOXIN B1 ALDEHYDE REDUCTASE"/>
    <property type="match status" value="1"/>
</dbReference>
<proteinExistence type="predicted"/>